<keyword evidence="2" id="KW-0732">Signal</keyword>
<evidence type="ECO:0000313" key="4">
    <source>
        <dbReference type="Proteomes" id="UP001187343"/>
    </source>
</evidence>
<comment type="caution">
    <text evidence="3">The sequence shown here is derived from an EMBL/GenBank/DDBJ whole genome shotgun (WGS) entry which is preliminary data.</text>
</comment>
<evidence type="ECO:0000256" key="1">
    <source>
        <dbReference type="SAM" id="MobiDB-lite"/>
    </source>
</evidence>
<protein>
    <submittedName>
        <fullName evidence="3">Uncharacterized protein</fullName>
    </submittedName>
</protein>
<feature type="region of interest" description="Disordered" evidence="1">
    <location>
        <begin position="160"/>
        <end position="203"/>
    </location>
</feature>
<sequence length="230" mass="25499">MCFARLALLCVSCSLTLGRVRMCRQNLQLGGDIMTETDNIIAMEAMTELSLCTRVWERWYAGPWRVVRRGMRVAADASLPACARLSVSARRCLDTPDRGWNHPHGRPGFISSSSPSFSCQRVGELGPRCFRNASFCPTHTQSPKHTDWNLTDLHLTRDPWEKADSRSEHSDAKSQPDPSLSTRAFIQAKPPRESAPSCPERELCPGATRSAAALVSTWRGEIIAGDGDEK</sequence>
<feature type="signal peptide" evidence="2">
    <location>
        <begin position="1"/>
        <end position="18"/>
    </location>
</feature>
<keyword evidence="4" id="KW-1185">Reference proteome</keyword>
<organism evidence="3 4">
    <name type="scientific">Cirrhinus molitorella</name>
    <name type="common">mud carp</name>
    <dbReference type="NCBI Taxonomy" id="172907"/>
    <lineage>
        <taxon>Eukaryota</taxon>
        <taxon>Metazoa</taxon>
        <taxon>Chordata</taxon>
        <taxon>Craniata</taxon>
        <taxon>Vertebrata</taxon>
        <taxon>Euteleostomi</taxon>
        <taxon>Actinopterygii</taxon>
        <taxon>Neopterygii</taxon>
        <taxon>Teleostei</taxon>
        <taxon>Ostariophysi</taxon>
        <taxon>Cypriniformes</taxon>
        <taxon>Cyprinidae</taxon>
        <taxon>Labeoninae</taxon>
        <taxon>Labeonini</taxon>
        <taxon>Cirrhinus</taxon>
    </lineage>
</organism>
<reference evidence="3" key="1">
    <citation type="submission" date="2023-08" db="EMBL/GenBank/DDBJ databases">
        <title>Chromosome-level Genome Assembly of mud carp (Cirrhinus molitorella).</title>
        <authorList>
            <person name="Liu H."/>
        </authorList>
    </citation>
    <scope>NUCLEOTIDE SEQUENCE</scope>
    <source>
        <strain evidence="3">Prfri</strain>
        <tissue evidence="3">Muscle</tissue>
    </source>
</reference>
<accession>A0AA88PA58</accession>
<evidence type="ECO:0000313" key="3">
    <source>
        <dbReference type="EMBL" id="KAK2873980.1"/>
    </source>
</evidence>
<dbReference type="Proteomes" id="UP001187343">
    <property type="component" value="Unassembled WGS sequence"/>
</dbReference>
<dbReference type="EMBL" id="JAUYZG010000021">
    <property type="protein sequence ID" value="KAK2873980.1"/>
    <property type="molecule type" value="Genomic_DNA"/>
</dbReference>
<name>A0AA88PA58_9TELE</name>
<proteinExistence type="predicted"/>
<evidence type="ECO:0000256" key="2">
    <source>
        <dbReference type="SAM" id="SignalP"/>
    </source>
</evidence>
<dbReference type="AlphaFoldDB" id="A0AA88PA58"/>
<gene>
    <name evidence="3" type="ORF">Q8A67_021133</name>
</gene>
<feature type="chain" id="PRO_5041662147" evidence="2">
    <location>
        <begin position="19"/>
        <end position="230"/>
    </location>
</feature>
<feature type="compositionally biased region" description="Basic and acidic residues" evidence="1">
    <location>
        <begin position="160"/>
        <end position="174"/>
    </location>
</feature>